<proteinExistence type="inferred from homology"/>
<dbReference type="GO" id="GO:0005840">
    <property type="term" value="C:ribosome"/>
    <property type="evidence" value="ECO:0007669"/>
    <property type="project" value="UniProtKB-KW"/>
</dbReference>
<dbReference type="PANTHER" id="PTHR31087:SF22">
    <property type="entry name" value="PROTEIN LURP-ONE-RELATED 8"/>
    <property type="match status" value="1"/>
</dbReference>
<accession>A0A6A2ZHH7</accession>
<name>A0A6A2ZHH7_HIBSY</name>
<protein>
    <submittedName>
        <fullName evidence="2">50S ribosomal protein L17</fullName>
    </submittedName>
</protein>
<dbReference type="InterPro" id="IPR038595">
    <property type="entry name" value="LOR_sf"/>
</dbReference>
<comment type="similarity">
    <text evidence="1">Belongs to the LOR family.</text>
</comment>
<comment type="caution">
    <text evidence="2">The sequence shown here is derived from an EMBL/GenBank/DDBJ whole genome shotgun (WGS) entry which is preliminary data.</text>
</comment>
<sequence length="144" mass="16546">MVNPRFSVKKYMNIMNTKCLAYVNNRSNSVMYEIEGSYSRRNCAVYDDKRRLVAEIKRKEAVGEVAFGTDVFRLIVRPEYIGTESAMALLILLDQIRKTPWKPLNYTSCVQKFTRSTKIRVVISDDVTKVTSIEESMGAYGLQL</sequence>
<dbReference type="PANTHER" id="PTHR31087">
    <property type="match status" value="1"/>
</dbReference>
<dbReference type="InterPro" id="IPR025659">
    <property type="entry name" value="Tubby-like_C"/>
</dbReference>
<dbReference type="AlphaFoldDB" id="A0A6A2ZHH7"/>
<keyword evidence="2" id="KW-0689">Ribosomal protein</keyword>
<evidence type="ECO:0000313" key="2">
    <source>
        <dbReference type="EMBL" id="KAE8691050.1"/>
    </source>
</evidence>
<dbReference type="EMBL" id="VEPZ02001150">
    <property type="protein sequence ID" value="KAE8691050.1"/>
    <property type="molecule type" value="Genomic_DNA"/>
</dbReference>
<dbReference type="Gene3D" id="2.40.160.200">
    <property type="entry name" value="LURP1-related"/>
    <property type="match status" value="1"/>
</dbReference>
<keyword evidence="2" id="KW-0687">Ribonucleoprotein</keyword>
<reference evidence="2" key="1">
    <citation type="submission" date="2019-09" db="EMBL/GenBank/DDBJ databases">
        <title>Draft genome information of white flower Hibiscus syriacus.</title>
        <authorList>
            <person name="Kim Y.-M."/>
        </authorList>
    </citation>
    <scope>NUCLEOTIDE SEQUENCE [LARGE SCALE GENOMIC DNA]</scope>
    <source>
        <strain evidence="2">YM2019G1</strain>
    </source>
</reference>
<dbReference type="Pfam" id="PF04525">
    <property type="entry name" value="LOR"/>
    <property type="match status" value="1"/>
</dbReference>
<organism evidence="2 3">
    <name type="scientific">Hibiscus syriacus</name>
    <name type="common">Rose of Sharon</name>
    <dbReference type="NCBI Taxonomy" id="106335"/>
    <lineage>
        <taxon>Eukaryota</taxon>
        <taxon>Viridiplantae</taxon>
        <taxon>Streptophyta</taxon>
        <taxon>Embryophyta</taxon>
        <taxon>Tracheophyta</taxon>
        <taxon>Spermatophyta</taxon>
        <taxon>Magnoliopsida</taxon>
        <taxon>eudicotyledons</taxon>
        <taxon>Gunneridae</taxon>
        <taxon>Pentapetalae</taxon>
        <taxon>rosids</taxon>
        <taxon>malvids</taxon>
        <taxon>Malvales</taxon>
        <taxon>Malvaceae</taxon>
        <taxon>Malvoideae</taxon>
        <taxon>Hibiscus</taxon>
    </lineage>
</organism>
<dbReference type="Proteomes" id="UP000436088">
    <property type="component" value="Unassembled WGS sequence"/>
</dbReference>
<dbReference type="SUPFAM" id="SSF54518">
    <property type="entry name" value="Tubby C-terminal domain-like"/>
    <property type="match status" value="1"/>
</dbReference>
<evidence type="ECO:0000313" key="3">
    <source>
        <dbReference type="Proteomes" id="UP000436088"/>
    </source>
</evidence>
<evidence type="ECO:0000256" key="1">
    <source>
        <dbReference type="ARBA" id="ARBA00005437"/>
    </source>
</evidence>
<keyword evidence="3" id="KW-1185">Reference proteome</keyword>
<gene>
    <name evidence="2" type="ORF">F3Y22_tig00110893pilonHSYRG01002</name>
</gene>
<dbReference type="InterPro" id="IPR007612">
    <property type="entry name" value="LOR"/>
</dbReference>